<gene>
    <name evidence="2" type="ORF">CLV33_101643</name>
</gene>
<organism evidence="2 3">
    <name type="scientific">Jejuia pallidilutea</name>
    <dbReference type="NCBI Taxonomy" id="504487"/>
    <lineage>
        <taxon>Bacteria</taxon>
        <taxon>Pseudomonadati</taxon>
        <taxon>Bacteroidota</taxon>
        <taxon>Flavobacteriia</taxon>
        <taxon>Flavobacteriales</taxon>
        <taxon>Flavobacteriaceae</taxon>
        <taxon>Jejuia</taxon>
    </lineage>
</organism>
<comment type="caution">
    <text evidence="2">The sequence shown here is derived from an EMBL/GenBank/DDBJ whole genome shotgun (WGS) entry which is preliminary data.</text>
</comment>
<evidence type="ECO:0000313" key="3">
    <source>
        <dbReference type="Proteomes" id="UP000251545"/>
    </source>
</evidence>
<dbReference type="PANTHER" id="PTHR35535:SF1">
    <property type="entry name" value="HEAT SHOCK PROTEIN HSLJ"/>
    <property type="match status" value="1"/>
</dbReference>
<proteinExistence type="predicted"/>
<dbReference type="Gene3D" id="2.40.128.270">
    <property type="match status" value="1"/>
</dbReference>
<evidence type="ECO:0000259" key="1">
    <source>
        <dbReference type="Pfam" id="PF03724"/>
    </source>
</evidence>
<feature type="domain" description="DUF306" evidence="1">
    <location>
        <begin position="40"/>
        <end position="133"/>
    </location>
</feature>
<protein>
    <submittedName>
        <fullName evidence="2">META domain-containing protein</fullName>
    </submittedName>
</protein>
<evidence type="ECO:0000313" key="2">
    <source>
        <dbReference type="EMBL" id="PQV51715.1"/>
    </source>
</evidence>
<dbReference type="RefSeq" id="WP_105472665.1">
    <property type="nucleotide sequence ID" value="NZ_PVEO01000001.1"/>
</dbReference>
<accession>A0A362X494</accession>
<sequence length="264" mass="30111">MKALLMCICLFVLRCCWGPTEYQIMQVLQNDANILKTLYGTYKINTLKLEEVSVHNITISFNDSTKQVSGFSECNRFFGSYRLEENILTFNQLASTKMLCSEDKNKTERKFLKTLEKANTIYFSENGFSLFNNKTLLLSASKVIEENHLSFEYSASSRGNYKRIKIDKTHIELSKKRAGKSLKRSIDSKHWETLVKLSEAIEIKSINNLEAPSKKFQFDGAPLAHLKITLNGQTYTSAPFDHGNPPEDIAELVKEILSIAENIE</sequence>
<dbReference type="Pfam" id="PF03724">
    <property type="entry name" value="META"/>
    <property type="match status" value="1"/>
</dbReference>
<dbReference type="InterPro" id="IPR038670">
    <property type="entry name" value="HslJ-like_sf"/>
</dbReference>
<reference evidence="2 3" key="1">
    <citation type="submission" date="2018-02" db="EMBL/GenBank/DDBJ databases">
        <title>Genomic Encyclopedia of Archaeal and Bacterial Type Strains, Phase II (KMG-II): from individual species to whole genera.</title>
        <authorList>
            <person name="Goeker M."/>
        </authorList>
    </citation>
    <scope>NUCLEOTIDE SEQUENCE [LARGE SCALE GENOMIC DNA]</scope>
    <source>
        <strain evidence="2 3">DSM 21165</strain>
    </source>
</reference>
<dbReference type="PANTHER" id="PTHR35535">
    <property type="entry name" value="HEAT SHOCK PROTEIN HSLJ"/>
    <property type="match status" value="1"/>
</dbReference>
<dbReference type="InterPro" id="IPR053147">
    <property type="entry name" value="Hsp_HslJ-like"/>
</dbReference>
<dbReference type="Proteomes" id="UP000251545">
    <property type="component" value="Unassembled WGS sequence"/>
</dbReference>
<dbReference type="InterPro" id="IPR005184">
    <property type="entry name" value="DUF306_Meta_HslJ"/>
</dbReference>
<name>A0A362X494_9FLAO</name>
<dbReference type="EMBL" id="PVEO01000001">
    <property type="protein sequence ID" value="PQV51715.1"/>
    <property type="molecule type" value="Genomic_DNA"/>
</dbReference>
<dbReference type="AlphaFoldDB" id="A0A362X494"/>